<accession>A0A2Y9A7F6</accession>
<dbReference type="RefSeq" id="WP_181424568.1">
    <property type="nucleotide sequence ID" value="NZ_QKLZ01000004.1"/>
</dbReference>
<evidence type="ECO:0000256" key="1">
    <source>
        <dbReference type="SAM" id="MobiDB-lite"/>
    </source>
</evidence>
<evidence type="ECO:0000313" key="3">
    <source>
        <dbReference type="Proteomes" id="UP000250222"/>
    </source>
</evidence>
<proteinExistence type="predicted"/>
<feature type="region of interest" description="Disordered" evidence="1">
    <location>
        <begin position="1"/>
        <end position="39"/>
    </location>
</feature>
<organism evidence="2 3">
    <name type="scientific">Georgenia satyanarayanai</name>
    <dbReference type="NCBI Taxonomy" id="860221"/>
    <lineage>
        <taxon>Bacteria</taxon>
        <taxon>Bacillati</taxon>
        <taxon>Actinomycetota</taxon>
        <taxon>Actinomycetes</taxon>
        <taxon>Micrococcales</taxon>
        <taxon>Bogoriellaceae</taxon>
        <taxon>Georgenia</taxon>
    </lineage>
</organism>
<keyword evidence="3" id="KW-1185">Reference proteome</keyword>
<dbReference type="EMBL" id="UETB01000004">
    <property type="protein sequence ID" value="SSA40371.1"/>
    <property type="molecule type" value="Genomic_DNA"/>
</dbReference>
<reference evidence="2 3" key="1">
    <citation type="submission" date="2016-10" db="EMBL/GenBank/DDBJ databases">
        <authorList>
            <person name="Cai Z."/>
        </authorList>
    </citation>
    <scope>NUCLEOTIDE SEQUENCE [LARGE SCALE GENOMIC DNA]</scope>
    <source>
        <strain evidence="2 3">CGMCC 1.10826</strain>
    </source>
</reference>
<dbReference type="AlphaFoldDB" id="A0A2Y9A7F6"/>
<name>A0A2Y9A7F6_9MICO</name>
<feature type="compositionally biased region" description="Basic and acidic residues" evidence="1">
    <location>
        <begin position="16"/>
        <end position="25"/>
    </location>
</feature>
<dbReference type="Proteomes" id="UP000250222">
    <property type="component" value="Unassembled WGS sequence"/>
</dbReference>
<evidence type="ECO:0000313" key="2">
    <source>
        <dbReference type="EMBL" id="SSA40371.1"/>
    </source>
</evidence>
<gene>
    <name evidence="2" type="ORF">SAMN05216184_10494</name>
</gene>
<sequence>MAADSTPWFVGGGAEHSPEVARGELYDSTGGAEGISSPQSLRVLPMTPTGNGVRVAPGGCLLLNRYPGGTLQTYSARWFSEQILNGPTVLPPTPSGSGRTDLVIARILDPQYEGNAPANPNGFEYRRLAVIQNVSSSIRSIRELGLNYPAIALAKITRPANRGDVLAEHITDLREVAQPKTYRRLFTHNLEGSTVHALDTASPSSEYWPDFAEAIWEIDVPEWATHANIVATWGGVRVSRSAAQGTIWARIGRPGDWGEGNVRTQDVKWALDPTAADGVEMRETWGVSDDVTIPAAMRGTRQPIRLVGTRLVNGGPPRMDNASSIMVDVQFTEGPA</sequence>
<protein>
    <submittedName>
        <fullName evidence="2">Uncharacterized protein</fullName>
    </submittedName>
</protein>